<dbReference type="AlphaFoldDB" id="A0A0A0DE36"/>
<dbReference type="OrthoDB" id="8455942at2"/>
<reference evidence="1 2" key="1">
    <citation type="submission" date="2014-01" db="EMBL/GenBank/DDBJ databases">
        <title>Genome sequence determination for a cystic fibrosis isolate, Inquilinus limosus.</title>
        <authorList>
            <person name="Pino M."/>
            <person name="Di Conza J."/>
            <person name="Gutkind G."/>
        </authorList>
    </citation>
    <scope>NUCLEOTIDE SEQUENCE [LARGE SCALE GENOMIC DNA]</scope>
    <source>
        <strain evidence="1 2">MP06</strain>
    </source>
</reference>
<evidence type="ECO:0000313" key="2">
    <source>
        <dbReference type="Proteomes" id="UP000029995"/>
    </source>
</evidence>
<dbReference type="Proteomes" id="UP000029995">
    <property type="component" value="Unassembled WGS sequence"/>
</dbReference>
<gene>
    <name evidence="1" type="ORF">P409_00515</name>
</gene>
<organism evidence="1 2">
    <name type="scientific">Inquilinus limosus MP06</name>
    <dbReference type="NCBI Taxonomy" id="1398085"/>
    <lineage>
        <taxon>Bacteria</taxon>
        <taxon>Pseudomonadati</taxon>
        <taxon>Pseudomonadota</taxon>
        <taxon>Alphaproteobacteria</taxon>
        <taxon>Rhodospirillales</taxon>
        <taxon>Rhodospirillaceae</taxon>
        <taxon>Inquilinus</taxon>
    </lineage>
</organism>
<evidence type="ECO:0000313" key="1">
    <source>
        <dbReference type="EMBL" id="KGM36163.1"/>
    </source>
</evidence>
<dbReference type="RefSeq" id="WP_034830581.1">
    <property type="nucleotide sequence ID" value="NZ_JANX01000001.1"/>
</dbReference>
<protein>
    <submittedName>
        <fullName evidence="1">Uncharacterized protein</fullName>
    </submittedName>
</protein>
<accession>A0A0A0DE36</accession>
<name>A0A0A0DE36_9PROT</name>
<proteinExistence type="predicted"/>
<comment type="caution">
    <text evidence="1">The sequence shown here is derived from an EMBL/GenBank/DDBJ whole genome shotgun (WGS) entry which is preliminary data.</text>
</comment>
<dbReference type="EMBL" id="JANX01000001">
    <property type="protein sequence ID" value="KGM36163.1"/>
    <property type="molecule type" value="Genomic_DNA"/>
</dbReference>
<sequence>MSDFKHTPEQARSALVTALRSGDYKQAEGQLRRGDRFCCLGVACDLFAKLEETGHWDPEDEEIFRTADGGWGDALLPDTVRRWLNFRTVNGELFSDETSLAGMNDRGASFADLAKVIEQGQANA</sequence>